<keyword evidence="2" id="KW-1185">Reference proteome</keyword>
<evidence type="ECO:0000313" key="1">
    <source>
        <dbReference type="EMBL" id="ACZ87566.1"/>
    </source>
</evidence>
<proteinExistence type="predicted"/>
<dbReference type="GO" id="GO:0003677">
    <property type="term" value="F:DNA binding"/>
    <property type="evidence" value="ECO:0007669"/>
    <property type="project" value="InterPro"/>
</dbReference>
<dbReference type="AlphaFoldDB" id="D2B542"/>
<dbReference type="InterPro" id="IPR011010">
    <property type="entry name" value="DNA_brk_join_enz"/>
</dbReference>
<accession>D2B542</accession>
<evidence type="ECO:0000313" key="2">
    <source>
        <dbReference type="Proteomes" id="UP000002029"/>
    </source>
</evidence>
<protein>
    <recommendedName>
        <fullName evidence="3">Core-binding (CB) domain-containing protein</fullName>
    </recommendedName>
</protein>
<dbReference type="KEGG" id="sro:Sros_4722"/>
<organism evidence="1 2">
    <name type="scientific">Streptosporangium roseum (strain ATCC 12428 / DSM 43021 / JCM 3005 / KCTC 9067 / NCIMB 10171 / NRRL 2505 / NI 9100)</name>
    <dbReference type="NCBI Taxonomy" id="479432"/>
    <lineage>
        <taxon>Bacteria</taxon>
        <taxon>Bacillati</taxon>
        <taxon>Actinomycetota</taxon>
        <taxon>Actinomycetes</taxon>
        <taxon>Streptosporangiales</taxon>
        <taxon>Streptosporangiaceae</taxon>
        <taxon>Streptosporangium</taxon>
    </lineage>
</organism>
<evidence type="ECO:0008006" key="3">
    <source>
        <dbReference type="Google" id="ProtNLM"/>
    </source>
</evidence>
<gene>
    <name evidence="1" type="ordered locus">Sros_4722</name>
</gene>
<dbReference type="EMBL" id="CP001814">
    <property type="protein sequence ID" value="ACZ87566.1"/>
    <property type="molecule type" value="Genomic_DNA"/>
</dbReference>
<dbReference type="Proteomes" id="UP000002029">
    <property type="component" value="Chromosome"/>
</dbReference>
<dbReference type="STRING" id="479432.Sros_4722"/>
<dbReference type="SUPFAM" id="SSF56349">
    <property type="entry name" value="DNA breaking-rejoining enzymes"/>
    <property type="match status" value="1"/>
</dbReference>
<sequence length="230" mass="25677">MLLGQVPGAFQVARTIEIVELSGMLDDDRIPATVNWFDTKITDLPGPMQEELRLWFGVMRHGSTTPTRRRPRNEGTIRMKLSRALPALHRWAGQHTPLREISKDDVLAVLPASRTPRVGAVQGLRSIFTVLKEHKLVFTNPTARISVGSPTPTIPLPLDLDVLRNAIHSSNPARAALASLQAFHALRPRQLRQLQLTDLLNGRLHLDGRVIPLAPEVRTRLAAWLEYGCE</sequence>
<reference evidence="1 2" key="1">
    <citation type="journal article" date="2010" name="Stand. Genomic Sci.">
        <title>Complete genome sequence of Streptosporangium roseum type strain (NI 9100).</title>
        <authorList>
            <person name="Nolan M."/>
            <person name="Sikorski J."/>
            <person name="Jando M."/>
            <person name="Lucas S."/>
            <person name="Lapidus A."/>
            <person name="Glavina Del Rio T."/>
            <person name="Chen F."/>
            <person name="Tice H."/>
            <person name="Pitluck S."/>
            <person name="Cheng J.F."/>
            <person name="Chertkov O."/>
            <person name="Sims D."/>
            <person name="Meincke L."/>
            <person name="Brettin T."/>
            <person name="Han C."/>
            <person name="Detter J.C."/>
            <person name="Bruce D."/>
            <person name="Goodwin L."/>
            <person name="Land M."/>
            <person name="Hauser L."/>
            <person name="Chang Y.J."/>
            <person name="Jeffries C.D."/>
            <person name="Ivanova N."/>
            <person name="Mavromatis K."/>
            <person name="Mikhailova N."/>
            <person name="Chen A."/>
            <person name="Palaniappan K."/>
            <person name="Chain P."/>
            <person name="Rohde M."/>
            <person name="Goker M."/>
            <person name="Bristow J."/>
            <person name="Eisen J.A."/>
            <person name="Markowitz V."/>
            <person name="Hugenholtz P."/>
            <person name="Kyrpides N.C."/>
            <person name="Klenk H.P."/>
        </authorList>
    </citation>
    <scope>NUCLEOTIDE SEQUENCE [LARGE SCALE GENOMIC DNA]</scope>
    <source>
        <strain evidence="2">ATCC 12428 / DSM 43021 / JCM 3005 / NI 9100</strain>
    </source>
</reference>
<dbReference type="HOGENOM" id="CLU_1204267_0_0_11"/>
<dbReference type="eggNOG" id="COG4974">
    <property type="taxonomic scope" value="Bacteria"/>
</dbReference>
<name>D2B542_STRRD</name>